<organism evidence="1 2">
    <name type="scientific">Nepenthes gracilis</name>
    <name type="common">Slender pitcher plant</name>
    <dbReference type="NCBI Taxonomy" id="150966"/>
    <lineage>
        <taxon>Eukaryota</taxon>
        <taxon>Viridiplantae</taxon>
        <taxon>Streptophyta</taxon>
        <taxon>Embryophyta</taxon>
        <taxon>Tracheophyta</taxon>
        <taxon>Spermatophyta</taxon>
        <taxon>Magnoliopsida</taxon>
        <taxon>eudicotyledons</taxon>
        <taxon>Gunneridae</taxon>
        <taxon>Pentapetalae</taxon>
        <taxon>Caryophyllales</taxon>
        <taxon>Nepenthaceae</taxon>
        <taxon>Nepenthes</taxon>
    </lineage>
</organism>
<sequence length="224" mass="24057">MFSSHKTQIFVYGKPPHSSSPPPAAPFHRRLFSTAGSTLLSVFPSNILTDDLIFSGKNCCQAELMKRMFYCPAIVMKYTNFCSRVSASVYRSVRVCEGSLATACTAMSSAKETEEESSMDLDLEFTLHLENEKSKTLVPKSKVDLELSLPMGCSESEITSSHQNGIIGGTHFLDDEEPEVLPAFLLPMVVAGGATNLAVIKELKAVLPSARPMAAAGGVNSSAA</sequence>
<proteinExistence type="predicted"/>
<comment type="caution">
    <text evidence="1">The sequence shown here is derived from an EMBL/GenBank/DDBJ whole genome shotgun (WGS) entry which is preliminary data.</text>
</comment>
<dbReference type="AlphaFoldDB" id="A0AAD3TH42"/>
<evidence type="ECO:0000313" key="1">
    <source>
        <dbReference type="EMBL" id="GMH28851.1"/>
    </source>
</evidence>
<keyword evidence="2" id="KW-1185">Reference proteome</keyword>
<evidence type="ECO:0000313" key="2">
    <source>
        <dbReference type="Proteomes" id="UP001279734"/>
    </source>
</evidence>
<reference evidence="1" key="1">
    <citation type="submission" date="2023-05" db="EMBL/GenBank/DDBJ databases">
        <title>Nepenthes gracilis genome sequencing.</title>
        <authorList>
            <person name="Fukushima K."/>
        </authorList>
    </citation>
    <scope>NUCLEOTIDE SEQUENCE</scope>
    <source>
        <strain evidence="1">SING2019-196</strain>
    </source>
</reference>
<gene>
    <name evidence="1" type="ORF">Nepgr_030694</name>
</gene>
<name>A0AAD3TH42_NEPGR</name>
<protein>
    <submittedName>
        <fullName evidence="1">Uncharacterized protein</fullName>
    </submittedName>
</protein>
<dbReference type="EMBL" id="BSYO01000035">
    <property type="protein sequence ID" value="GMH28851.1"/>
    <property type="molecule type" value="Genomic_DNA"/>
</dbReference>
<accession>A0AAD3TH42</accession>
<dbReference type="Proteomes" id="UP001279734">
    <property type="component" value="Unassembled WGS sequence"/>
</dbReference>